<sequence length="324" mass="34890">MAAKIVTVLGASGFLGRHVVRELANHGWRIRAAVRRPNNAHFLKPLGKLGQIDIVQANIRERMSVAEAVEGANAVVNLVGILAPEGQQTFESVQVQGARNVAEMAARADITNVVHVSAIGADPASDSVYARTKAAGEAAVKEAIPGAAILRPSIVFGPQDDFFNRFASMAQMSPVLPLISGQTRFQPIYVDNVADCVAAALDDLDLRGRTYELGGPEIMTFKELMQLMLKIIGRRRILLPTPLPVASLIGNVGDVVGSLPFVTPPLTSDQVKLLRRDNVVGLTKDETLGTIEDFGISPETLEAILPTYLVRYRKQGQFSPEVPV</sequence>
<dbReference type="OrthoDB" id="9776313at2"/>
<dbReference type="HOGENOM" id="CLU_007383_6_5_5"/>
<organism evidence="2 3">
    <name type="scientific">Parvularcula bermudensis (strain ATCC BAA-594 / HTCC2503 / KCTC 12087)</name>
    <dbReference type="NCBI Taxonomy" id="314260"/>
    <lineage>
        <taxon>Bacteria</taxon>
        <taxon>Pseudomonadati</taxon>
        <taxon>Pseudomonadota</taxon>
        <taxon>Alphaproteobacteria</taxon>
        <taxon>Parvularculales</taxon>
        <taxon>Parvularculaceae</taxon>
        <taxon>Parvularcula</taxon>
    </lineage>
</organism>
<proteinExistence type="predicted"/>
<dbReference type="InterPro" id="IPR001509">
    <property type="entry name" value="Epimerase_deHydtase"/>
</dbReference>
<reference evidence="2 3" key="2">
    <citation type="journal article" date="2011" name="J. Bacteriol.">
        <title>Complete genome sequence of strain HTCC2503T of Parvularcula bermudensis, the type species of the order "Parvularculales" in the class Alphaproteobacteria.</title>
        <authorList>
            <person name="Oh H.M."/>
            <person name="Kang I."/>
            <person name="Vergin K.L."/>
            <person name="Kang D."/>
            <person name="Rhee K.H."/>
            <person name="Giovannoni S.J."/>
            <person name="Cho J.C."/>
        </authorList>
    </citation>
    <scope>NUCLEOTIDE SEQUENCE [LARGE SCALE GENOMIC DNA]</scope>
    <source>
        <strain evidence="3">ATCC BAA-594 / HTCC2503 / KCTC 12087</strain>
    </source>
</reference>
<dbReference type="AlphaFoldDB" id="E0TG98"/>
<accession>E0TG98</accession>
<protein>
    <submittedName>
        <fullName evidence="2">NADH-ubiquinone oxidoreductase 39 kDa subunit, putative</fullName>
    </submittedName>
</protein>
<dbReference type="STRING" id="314260.PB2503_05337"/>
<evidence type="ECO:0000313" key="3">
    <source>
        <dbReference type="Proteomes" id="UP000001302"/>
    </source>
</evidence>
<keyword evidence="2" id="KW-0830">Ubiquinone</keyword>
<feature type="domain" description="NAD-dependent epimerase/dehydratase" evidence="1">
    <location>
        <begin position="6"/>
        <end position="214"/>
    </location>
</feature>
<name>E0TG98_PARBH</name>
<dbReference type="SUPFAM" id="SSF51735">
    <property type="entry name" value="NAD(P)-binding Rossmann-fold domains"/>
    <property type="match status" value="1"/>
</dbReference>
<dbReference type="GO" id="GO:0044877">
    <property type="term" value="F:protein-containing complex binding"/>
    <property type="evidence" value="ECO:0007669"/>
    <property type="project" value="TreeGrafter"/>
</dbReference>
<dbReference type="FunFam" id="3.40.50.720:FF:000702">
    <property type="entry name" value="NADH dehydrogenase (Ubiquinone)"/>
    <property type="match status" value="1"/>
</dbReference>
<dbReference type="InterPro" id="IPR051207">
    <property type="entry name" value="ComplexI_NDUFA9_subunit"/>
</dbReference>
<dbReference type="EMBL" id="CP002156">
    <property type="protein sequence ID" value="ADM09141.1"/>
    <property type="molecule type" value="Genomic_DNA"/>
</dbReference>
<dbReference type="Gene3D" id="3.40.50.720">
    <property type="entry name" value="NAD(P)-binding Rossmann-like Domain"/>
    <property type="match status" value="1"/>
</dbReference>
<dbReference type="RefSeq" id="WP_013300115.1">
    <property type="nucleotide sequence ID" value="NC_014414.1"/>
</dbReference>
<dbReference type="Pfam" id="PF01370">
    <property type="entry name" value="Epimerase"/>
    <property type="match status" value="1"/>
</dbReference>
<evidence type="ECO:0000259" key="1">
    <source>
        <dbReference type="Pfam" id="PF01370"/>
    </source>
</evidence>
<reference evidence="3" key="1">
    <citation type="submission" date="2010-08" db="EMBL/GenBank/DDBJ databases">
        <title>Genome sequence of Parvularcula bermudensis HTCC2503.</title>
        <authorList>
            <person name="Kang D.-M."/>
            <person name="Oh H.-M."/>
            <person name="Cho J.-C."/>
        </authorList>
    </citation>
    <scope>NUCLEOTIDE SEQUENCE [LARGE SCALE GENOMIC DNA]</scope>
    <source>
        <strain evidence="3">ATCC BAA-594 / HTCC2503 / KCTC 12087</strain>
    </source>
</reference>
<keyword evidence="3" id="KW-1185">Reference proteome</keyword>
<dbReference type="KEGG" id="pbr:PB2503_05337"/>
<dbReference type="PANTHER" id="PTHR12126">
    <property type="entry name" value="NADH-UBIQUINONE OXIDOREDUCTASE 39 KDA SUBUNIT-RELATED"/>
    <property type="match status" value="1"/>
</dbReference>
<gene>
    <name evidence="2" type="ordered locus">PB2503_05337</name>
</gene>
<dbReference type="eggNOG" id="COG0702">
    <property type="taxonomic scope" value="Bacteria"/>
</dbReference>
<dbReference type="Proteomes" id="UP000001302">
    <property type="component" value="Chromosome"/>
</dbReference>
<evidence type="ECO:0000313" key="2">
    <source>
        <dbReference type="EMBL" id="ADM09141.1"/>
    </source>
</evidence>
<dbReference type="InterPro" id="IPR036291">
    <property type="entry name" value="NAD(P)-bd_dom_sf"/>
</dbReference>
<dbReference type="PANTHER" id="PTHR12126:SF11">
    <property type="entry name" value="NADH DEHYDROGENASE [UBIQUINONE] 1 ALPHA SUBCOMPLEX SUBUNIT 9, MITOCHONDRIAL"/>
    <property type="match status" value="1"/>
</dbReference>
<dbReference type="CDD" id="cd05271">
    <property type="entry name" value="NDUFA9_like_SDR_a"/>
    <property type="match status" value="1"/>
</dbReference>